<dbReference type="AlphaFoldDB" id="A0AA96V6I2"/>
<sequence length="107" mass="12326">MSLKASIMTRLEKFIAADVTGYRKKFLNLVIKCKEFTVDQIHDLISKEYIVTRNEVASMVGYIQSKVGILKSHKESYKTPIVYTVKDEYVDIIQLLVGKTPQNVSYY</sequence>
<dbReference type="InterPro" id="IPR020501">
    <property type="entry name" value="Uncharacterised_AF1218"/>
</dbReference>
<dbReference type="Proteomes" id="UP001304970">
    <property type="component" value="Chromosome"/>
</dbReference>
<evidence type="ECO:0000313" key="1">
    <source>
        <dbReference type="EMBL" id="WNY27043.1"/>
    </source>
</evidence>
<accession>A0AA96V6I2</accession>
<evidence type="ECO:0000313" key="2">
    <source>
        <dbReference type="Proteomes" id="UP001304970"/>
    </source>
</evidence>
<dbReference type="Pfam" id="PF10826">
    <property type="entry name" value="DUF2551"/>
    <property type="match status" value="1"/>
</dbReference>
<dbReference type="EMBL" id="CP131061">
    <property type="protein sequence ID" value="WNY27043.1"/>
    <property type="molecule type" value="Genomic_DNA"/>
</dbReference>
<keyword evidence="2" id="KW-1185">Reference proteome</keyword>
<protein>
    <recommendedName>
        <fullName evidence="3">DUF2551 domain-containing protein</fullName>
    </recommendedName>
</protein>
<gene>
    <name evidence="1" type="ORF">MsAm2_08280</name>
</gene>
<organism evidence="1 2">
    <name type="scientific">Methanolapillus ohkumae</name>
    <dbReference type="NCBI Taxonomy" id="3028298"/>
    <lineage>
        <taxon>Archaea</taxon>
        <taxon>Methanobacteriati</taxon>
        <taxon>Methanobacteriota</taxon>
        <taxon>Stenosarchaea group</taxon>
        <taxon>Methanomicrobia</taxon>
        <taxon>Methanosarcinales</taxon>
        <taxon>Methanosarcinaceae</taxon>
        <taxon>Methanolapillus</taxon>
    </lineage>
</organism>
<name>A0AA96V6I2_9EURY</name>
<reference evidence="1 2" key="1">
    <citation type="submission" date="2023-07" db="EMBL/GenBank/DDBJ databases">
        <title>Closed genome sequence of Methanosarcinaceae archaeon Am2.</title>
        <authorList>
            <person name="Poehlein A."/>
            <person name="Protasov E."/>
            <person name="Platt K."/>
            <person name="Reeh H."/>
            <person name="Daniel R."/>
            <person name="Brune A."/>
        </authorList>
    </citation>
    <scope>NUCLEOTIDE SEQUENCE [LARGE SCALE GENOMIC DNA]</scope>
    <source>
        <strain evidence="1 2">Am2</strain>
    </source>
</reference>
<evidence type="ECO:0008006" key="3">
    <source>
        <dbReference type="Google" id="ProtNLM"/>
    </source>
</evidence>
<proteinExistence type="predicted"/>